<dbReference type="SMART" id="SM00220">
    <property type="entry name" value="S_TKc"/>
    <property type="match status" value="1"/>
</dbReference>
<dbReference type="EMBL" id="LR877151">
    <property type="protein sequence ID" value="CAD2216556.1"/>
    <property type="molecule type" value="Genomic_DNA"/>
</dbReference>
<evidence type="ECO:0000259" key="2">
    <source>
        <dbReference type="PROSITE" id="PS50011"/>
    </source>
</evidence>
<reference evidence="3 4" key="1">
    <citation type="submission" date="2020-08" db="EMBL/GenBank/DDBJ databases">
        <authorList>
            <person name="Newling K."/>
            <person name="Davey J."/>
            <person name="Forrester S."/>
        </authorList>
    </citation>
    <scope>NUCLEOTIDE SEQUENCE [LARGE SCALE GENOMIC DNA]</scope>
    <source>
        <strain evidence="4">Crithidia deanei Carvalho (ATCC PRA-265)</strain>
    </source>
</reference>
<proteinExistence type="predicted"/>
<evidence type="ECO:0000313" key="3">
    <source>
        <dbReference type="EMBL" id="CAD2216556.1"/>
    </source>
</evidence>
<dbReference type="GO" id="GO:0004674">
    <property type="term" value="F:protein serine/threonine kinase activity"/>
    <property type="evidence" value="ECO:0007669"/>
    <property type="project" value="InterPro"/>
</dbReference>
<dbReference type="Pfam" id="PF00069">
    <property type="entry name" value="Pkinase"/>
    <property type="match status" value="1"/>
</dbReference>
<organism evidence="3 4">
    <name type="scientific">Angomonas deanei</name>
    <dbReference type="NCBI Taxonomy" id="59799"/>
    <lineage>
        <taxon>Eukaryota</taxon>
        <taxon>Discoba</taxon>
        <taxon>Euglenozoa</taxon>
        <taxon>Kinetoplastea</taxon>
        <taxon>Metakinetoplastina</taxon>
        <taxon>Trypanosomatida</taxon>
        <taxon>Trypanosomatidae</taxon>
        <taxon>Strigomonadinae</taxon>
        <taxon>Angomonas</taxon>
    </lineage>
</organism>
<dbReference type="InterPro" id="IPR011009">
    <property type="entry name" value="Kinase-like_dom_sf"/>
</dbReference>
<dbReference type="Proteomes" id="UP000515908">
    <property type="component" value="Chromosome 07"/>
</dbReference>
<accession>A0A7G2C9X0</accession>
<dbReference type="GO" id="GO:0005524">
    <property type="term" value="F:ATP binding"/>
    <property type="evidence" value="ECO:0007669"/>
    <property type="project" value="InterPro"/>
</dbReference>
<feature type="domain" description="Protein kinase" evidence="2">
    <location>
        <begin position="1"/>
        <end position="233"/>
    </location>
</feature>
<dbReference type="AlphaFoldDB" id="A0A7G2C9X0"/>
<dbReference type="SUPFAM" id="SSF56112">
    <property type="entry name" value="Protein kinase-like (PK-like)"/>
    <property type="match status" value="1"/>
</dbReference>
<feature type="compositionally biased region" description="Low complexity" evidence="1">
    <location>
        <begin position="251"/>
        <end position="264"/>
    </location>
</feature>
<dbReference type="GO" id="GO:0005737">
    <property type="term" value="C:cytoplasm"/>
    <property type="evidence" value="ECO:0007669"/>
    <property type="project" value="TreeGrafter"/>
</dbReference>
<evidence type="ECO:0000256" key="1">
    <source>
        <dbReference type="SAM" id="MobiDB-lite"/>
    </source>
</evidence>
<feature type="compositionally biased region" description="Acidic residues" evidence="1">
    <location>
        <begin position="265"/>
        <end position="281"/>
    </location>
</feature>
<gene>
    <name evidence="3" type="ORF">ADEAN_000401800</name>
</gene>
<name>A0A7G2C9X0_9TRYP</name>
<keyword evidence="3" id="KW-0418">Kinase</keyword>
<dbReference type="Gene3D" id="1.10.510.10">
    <property type="entry name" value="Transferase(Phosphotransferase) domain 1"/>
    <property type="match status" value="1"/>
</dbReference>
<dbReference type="PROSITE" id="PS50011">
    <property type="entry name" value="PROTEIN_KINASE_DOM"/>
    <property type="match status" value="1"/>
</dbReference>
<protein>
    <submittedName>
        <fullName evidence="3">Protein kinase domain/Protein tyrosine kinase, putative</fullName>
    </submittedName>
</protein>
<keyword evidence="4" id="KW-1185">Reference proteome</keyword>
<sequence length="281" mass="31082">MKTDFNEFLVKSGSWDTAIKKQFVYPQQVHTVEHRVGLVAKNKDLQTIVIPYKSVSLTPLYLKLEADQTEMDPTKFVVPERGVSESEARPIVQQLARHLALLHSSGIVHGYMQLSLLRQHSSNLLLLGHCLPLSLFVLNSPFAASVRETVAPEVGSLQPFEESADVWSVGVVLLQLLTKPDTMFCTDDLVDMELLSPWLAPLSASAKTFIMKCFKKDPAQRPTMVELLQHPFLSQTTGQTQLVAGEEQSDATSVASSEKAAVVEESSEEDDEEEATSEEDA</sequence>
<dbReference type="VEuPathDB" id="TriTrypDB:ADEAN_000401800"/>
<evidence type="ECO:0000313" key="4">
    <source>
        <dbReference type="Proteomes" id="UP000515908"/>
    </source>
</evidence>
<dbReference type="GO" id="GO:0010506">
    <property type="term" value="P:regulation of autophagy"/>
    <property type="evidence" value="ECO:0007669"/>
    <property type="project" value="InterPro"/>
</dbReference>
<dbReference type="PANTHER" id="PTHR24348">
    <property type="entry name" value="SERINE/THREONINE-PROTEIN KINASE UNC-51-RELATED"/>
    <property type="match status" value="1"/>
</dbReference>
<dbReference type="InterPro" id="IPR045269">
    <property type="entry name" value="Atg1-like"/>
</dbReference>
<keyword evidence="3" id="KW-0808">Transferase</keyword>
<feature type="region of interest" description="Disordered" evidence="1">
    <location>
        <begin position="238"/>
        <end position="281"/>
    </location>
</feature>
<dbReference type="InterPro" id="IPR000719">
    <property type="entry name" value="Prot_kinase_dom"/>
</dbReference>